<feature type="compositionally biased region" description="Basic residues" evidence="1">
    <location>
        <begin position="222"/>
        <end position="235"/>
    </location>
</feature>
<dbReference type="PROSITE" id="PS51183">
    <property type="entry name" value="JMJN"/>
    <property type="match status" value="1"/>
</dbReference>
<proteinExistence type="predicted"/>
<dbReference type="GO" id="GO:0032454">
    <property type="term" value="F:histone H3K9 demethylase activity"/>
    <property type="evidence" value="ECO:0007669"/>
    <property type="project" value="TreeGrafter"/>
</dbReference>
<evidence type="ECO:0000313" key="4">
    <source>
        <dbReference type="EMBL" id="EEP78751.1"/>
    </source>
</evidence>
<evidence type="ECO:0000313" key="5">
    <source>
        <dbReference type="Proteomes" id="UP000002058"/>
    </source>
</evidence>
<dbReference type="Pfam" id="PF23258">
    <property type="entry name" value="DUF7072"/>
    <property type="match status" value="1"/>
</dbReference>
<dbReference type="SMART" id="SM00558">
    <property type="entry name" value="JmjC"/>
    <property type="match status" value="1"/>
</dbReference>
<dbReference type="AlphaFoldDB" id="C4JL89"/>
<dbReference type="OMA" id="EQMWYYL"/>
<dbReference type="PANTHER" id="PTHR10694">
    <property type="entry name" value="LYSINE-SPECIFIC DEMETHYLASE"/>
    <property type="match status" value="1"/>
</dbReference>
<keyword evidence="5" id="KW-1185">Reference proteome</keyword>
<dbReference type="PANTHER" id="PTHR10694:SF7">
    <property type="entry name" value="[HISTONE H3]-TRIMETHYL-L-LYSINE(9) DEMETHYLASE"/>
    <property type="match status" value="1"/>
</dbReference>
<dbReference type="GeneID" id="8443730"/>
<name>C4JL89_UNCRE</name>
<dbReference type="GO" id="GO:0051864">
    <property type="term" value="F:histone H3K36 demethylase activity"/>
    <property type="evidence" value="ECO:0007669"/>
    <property type="project" value="TreeGrafter"/>
</dbReference>
<gene>
    <name evidence="4" type="ORF">UREG_03597</name>
</gene>
<protein>
    <recommendedName>
        <fullName evidence="6">[Histone H3]-trimethyl-L-lysine(9) demethylase</fullName>
    </recommendedName>
</protein>
<dbReference type="InterPro" id="IPR003349">
    <property type="entry name" value="JmjN"/>
</dbReference>
<dbReference type="InterPro" id="IPR003347">
    <property type="entry name" value="JmjC_dom"/>
</dbReference>
<dbReference type="Proteomes" id="UP000002058">
    <property type="component" value="Unassembled WGS sequence"/>
</dbReference>
<dbReference type="eggNOG" id="KOG0958">
    <property type="taxonomic scope" value="Eukaryota"/>
</dbReference>
<dbReference type="Pfam" id="PF02373">
    <property type="entry name" value="JmjC"/>
    <property type="match status" value="1"/>
</dbReference>
<dbReference type="STRING" id="336963.C4JL89"/>
<dbReference type="GO" id="GO:0010468">
    <property type="term" value="P:regulation of gene expression"/>
    <property type="evidence" value="ECO:0007669"/>
    <property type="project" value="TreeGrafter"/>
</dbReference>
<dbReference type="VEuPathDB" id="FungiDB:UREG_03597"/>
<evidence type="ECO:0000259" key="3">
    <source>
        <dbReference type="PROSITE" id="PS51184"/>
    </source>
</evidence>
<accession>C4JL89</accession>
<feature type="domain" description="JmjC" evidence="3">
    <location>
        <begin position="296"/>
        <end position="517"/>
    </location>
</feature>
<dbReference type="SMART" id="SM00545">
    <property type="entry name" value="JmjN"/>
    <property type="match status" value="1"/>
</dbReference>
<feature type="compositionally biased region" description="Basic and acidic residues" evidence="1">
    <location>
        <begin position="447"/>
        <end position="456"/>
    </location>
</feature>
<dbReference type="Gene3D" id="2.60.120.650">
    <property type="entry name" value="Cupin"/>
    <property type="match status" value="1"/>
</dbReference>
<evidence type="ECO:0008006" key="6">
    <source>
        <dbReference type="Google" id="ProtNLM"/>
    </source>
</evidence>
<dbReference type="RefSeq" id="XP_002544080.1">
    <property type="nucleotide sequence ID" value="XM_002544034.1"/>
</dbReference>
<dbReference type="EMBL" id="CH476616">
    <property type="protein sequence ID" value="EEP78751.1"/>
    <property type="molecule type" value="Genomic_DNA"/>
</dbReference>
<dbReference type="GO" id="GO:0000785">
    <property type="term" value="C:chromatin"/>
    <property type="evidence" value="ECO:0007669"/>
    <property type="project" value="TreeGrafter"/>
</dbReference>
<dbReference type="KEGG" id="ure:UREG_03597"/>
<dbReference type="OrthoDB" id="9547406at2759"/>
<dbReference type="HOGENOM" id="CLU_001442_1_3_1"/>
<feature type="domain" description="JmjN" evidence="2">
    <location>
        <begin position="61"/>
        <end position="102"/>
    </location>
</feature>
<sequence length="1157" mass="129664">METQHPVLIGDPASMTPPASADGEKPSPCADSPRGSDMGLDSASVDDDDIQPDHYYGGGKIPVFRPNMDQFRDFQAFIRKVNKYGMRSGVVKVIPPQEWNFMAPMEPIRRRILENNGLIIFLNGKALCEETSHQPPARRGERRRVQEKPARGGTRGQTARSDSQKRKPGPANPKPVEPEKIADGFGERKLEGPPTPVSPQSNPVEPKSEELSDGESLPAPKPKGRQPKSVTARRKYNRGDAMDFVDEEAFKDFDYHLSGNEDYTAERCEELETAYWKSLMYNNPMYGADMPGSLFDDSVTSWNVAKLPNLLDILGQKVPGVNTAYLYLGMWKATFAWHLEDVDLYSINFIHFGAPKQWYSISQEDLPRFEAAMKKQWLDYARVAKKCNCESDSVWIDIREIERKLRGEATPEYYDELDDQLEGASDLLTPPRSVPEKSASRKKRKHDNSESKTKRVKLHLEGPRKIPCILCPNNLDYEELLPTEDGLYHAHRRCALYIDETSILKDESGKEIVEFGEISVTADDGCEYTVPGVDLKCKYHRPKRLGSQSPEAMDMDFKLTETAKRLRSGDLVQFQADKEINGAVVLENRPEERALLLKVLPRGDVIELPYRWILIVKKSSFLPLPPGIKPLPAHLARKPEARKDLASTIPSHGTPFGDPWLPYQWAEFSCVKPPFNPHAARVDIFKPEQIWYYLGRTSTECRAQYTDNPAGLVHNPRSNFLESVKSLRATAATISHPHAFSTKQPKYHPGLPATTPVMSTLTRPVVTTQSQPLPASNIPARNFNDAKGMQFMTARRLIVSITEHANSGAGYTIVDPDFVAQLLLGESSSAIPKNGIEKLKKAMVESMIRPRSSNGLLPLQPLNMEADEVDHLLRMLRFAIVDLAQKINGNDSKVGKLHERQTVKETHLPSSSVGLWGSFDASRRQPDAVYNSPYAPGFGFSEYAIREYGLGPQRLAQKEHSAADFFSKLSQEDKEKVIQACGGVTSSRKDDVDIPIAPGLEMSQVSGLENPNTTISMDVMNIDPHHLSVFDMTLHADSPASSFSRTAIQYQSPQDFSAHVEHESSLLPRHFQDHHDLFGDQQTNQRFWQRSVPWNDGDTPSHNDEHRPFFGPHLPPAGHDYPSSDMDFERGPGSLHSMDMAGFGFDGTDELFPNPSP</sequence>
<feature type="compositionally biased region" description="Basic and acidic residues" evidence="1">
    <location>
        <begin position="176"/>
        <end position="191"/>
    </location>
</feature>
<dbReference type="InterPro" id="IPR055500">
    <property type="entry name" value="DUF7072"/>
</dbReference>
<reference evidence="5" key="1">
    <citation type="journal article" date="2009" name="Genome Res.">
        <title>Comparative genomic analyses of the human fungal pathogens Coccidioides and their relatives.</title>
        <authorList>
            <person name="Sharpton T.J."/>
            <person name="Stajich J.E."/>
            <person name="Rounsley S.D."/>
            <person name="Gardner M.J."/>
            <person name="Wortman J.R."/>
            <person name="Jordar V.S."/>
            <person name="Maiti R."/>
            <person name="Kodira C.D."/>
            <person name="Neafsey D.E."/>
            <person name="Zeng Q."/>
            <person name="Hung C.-Y."/>
            <person name="McMahan C."/>
            <person name="Muszewska A."/>
            <person name="Grynberg M."/>
            <person name="Mandel M.A."/>
            <person name="Kellner E.M."/>
            <person name="Barker B.M."/>
            <person name="Galgiani J.N."/>
            <person name="Orbach M.J."/>
            <person name="Kirkland T.N."/>
            <person name="Cole G.T."/>
            <person name="Henn M.R."/>
            <person name="Birren B.W."/>
            <person name="Taylor J.W."/>
        </authorList>
    </citation>
    <scope>NUCLEOTIDE SEQUENCE [LARGE SCALE GENOMIC DNA]</scope>
    <source>
        <strain evidence="5">UAMH 1704</strain>
    </source>
</reference>
<feature type="region of interest" description="Disordered" evidence="1">
    <location>
        <begin position="131"/>
        <end position="235"/>
    </location>
</feature>
<evidence type="ECO:0000259" key="2">
    <source>
        <dbReference type="PROSITE" id="PS51183"/>
    </source>
</evidence>
<dbReference type="InParanoid" id="C4JL89"/>
<evidence type="ECO:0000256" key="1">
    <source>
        <dbReference type="SAM" id="MobiDB-lite"/>
    </source>
</evidence>
<feature type="region of interest" description="Disordered" evidence="1">
    <location>
        <begin position="1"/>
        <end position="58"/>
    </location>
</feature>
<dbReference type="Pfam" id="PF02375">
    <property type="entry name" value="JmjN"/>
    <property type="match status" value="1"/>
</dbReference>
<dbReference type="GO" id="GO:0005634">
    <property type="term" value="C:nucleus"/>
    <property type="evidence" value="ECO:0007669"/>
    <property type="project" value="TreeGrafter"/>
</dbReference>
<dbReference type="PROSITE" id="PS51184">
    <property type="entry name" value="JMJC"/>
    <property type="match status" value="1"/>
</dbReference>
<feature type="region of interest" description="Disordered" evidence="1">
    <location>
        <begin position="424"/>
        <end position="456"/>
    </location>
</feature>
<organism evidence="4 5">
    <name type="scientific">Uncinocarpus reesii (strain UAMH 1704)</name>
    <dbReference type="NCBI Taxonomy" id="336963"/>
    <lineage>
        <taxon>Eukaryota</taxon>
        <taxon>Fungi</taxon>
        <taxon>Dikarya</taxon>
        <taxon>Ascomycota</taxon>
        <taxon>Pezizomycotina</taxon>
        <taxon>Eurotiomycetes</taxon>
        <taxon>Eurotiomycetidae</taxon>
        <taxon>Onygenales</taxon>
        <taxon>Onygenaceae</taxon>
        <taxon>Uncinocarpus</taxon>
    </lineage>
</organism>
<dbReference type="SUPFAM" id="SSF51197">
    <property type="entry name" value="Clavaminate synthase-like"/>
    <property type="match status" value="1"/>
</dbReference>